<dbReference type="KEGG" id="cyt:cce_2617"/>
<proteinExistence type="predicted"/>
<organism evidence="1 2">
    <name type="scientific">Crocosphaera subtropica (strain ATCC 51142 / BH68)</name>
    <name type="common">Cyanothece sp. (strain ATCC 51142)</name>
    <dbReference type="NCBI Taxonomy" id="43989"/>
    <lineage>
        <taxon>Bacteria</taxon>
        <taxon>Bacillati</taxon>
        <taxon>Cyanobacteriota</taxon>
        <taxon>Cyanophyceae</taxon>
        <taxon>Oscillatoriophycideae</taxon>
        <taxon>Chroococcales</taxon>
        <taxon>Aphanothecaceae</taxon>
        <taxon>Crocosphaera</taxon>
        <taxon>Crocosphaera subtropica</taxon>
    </lineage>
</organism>
<dbReference type="PANTHER" id="PTHR36513:SF1">
    <property type="entry name" value="TRANSMEMBRANE PROTEIN"/>
    <property type="match status" value="1"/>
</dbReference>
<dbReference type="ESTHER" id="cyaa5-b1wt43">
    <property type="family name" value="Duf_900"/>
</dbReference>
<accession>B1WT43</accession>
<dbReference type="STRING" id="43989.cce_2617"/>
<dbReference type="AlphaFoldDB" id="B1WT43"/>
<protein>
    <recommendedName>
        <fullName evidence="3">Alpha/beta hydrolase</fullName>
    </recommendedName>
</protein>
<sequence>MTKIYFGTNRNLIASDQLDEGFDFGSNFSDDGLANLRFGQAEVTGENFSEYQIQLAPENLFSDPPVLGSQTILRQVSQDMREKGEDTLIFIHGFNVSFRQGLTAAAQLHQILTRNDSGNFQPPVKLNVCLFSWPSDGSLLLSDRNAANAIAYRNDRLDAAASGAGFARSFLKVADFIKGSNRRCQQKLHLIAHSMGNYVLRHALQELKNQVGEQLPRLFDQILMMAADEDDDAFDRQEKLFDLPRITRRTSVYFNREDLALWTSDRLKGNPPRLGTDGPIQPRQLPRNVYPIDCTRVISRFTDPSEHGYYLNVPRVVADMRLVLQDEIPDEIPGRKYIPETNRYRLLEELT</sequence>
<keyword evidence="2" id="KW-1185">Reference proteome</keyword>
<dbReference type="Pfam" id="PF05990">
    <property type="entry name" value="DUF900"/>
    <property type="match status" value="1"/>
</dbReference>
<dbReference type="EMBL" id="CP000806">
    <property type="protein sequence ID" value="ACB51965.1"/>
    <property type="molecule type" value="Genomic_DNA"/>
</dbReference>
<dbReference type="PANTHER" id="PTHR36513">
    <property type="entry name" value="ABC TRANSMEMBRANE TYPE-1 DOMAIN-CONTAINING PROTEIN"/>
    <property type="match status" value="1"/>
</dbReference>
<dbReference type="SUPFAM" id="SSF53474">
    <property type="entry name" value="alpha/beta-Hydrolases"/>
    <property type="match status" value="1"/>
</dbReference>
<reference evidence="1 2" key="1">
    <citation type="journal article" date="2008" name="Proc. Natl. Acad. Sci. U.S.A.">
        <title>The genome of Cyanothece 51142, a unicellular diazotrophic cyanobacterium important in the marine nitrogen cycle.</title>
        <authorList>
            <person name="Welsh E.A."/>
            <person name="Liberton M."/>
            <person name="Stoeckel J."/>
            <person name="Loh T."/>
            <person name="Elvitigala T."/>
            <person name="Wang C."/>
            <person name="Wollam A."/>
            <person name="Fulton R.S."/>
            <person name="Clifton S.W."/>
            <person name="Jacobs J.M."/>
            <person name="Aurora R."/>
            <person name="Ghosh B.K."/>
            <person name="Sherman L.A."/>
            <person name="Smith R.D."/>
            <person name="Wilson R.K."/>
            <person name="Pakrasi H.B."/>
        </authorList>
    </citation>
    <scope>NUCLEOTIDE SEQUENCE [LARGE SCALE GENOMIC DNA]</scope>
    <source>
        <strain evidence="2">ATCC 51142 / BH68</strain>
    </source>
</reference>
<gene>
    <name evidence="1" type="ordered locus">cce_2617</name>
</gene>
<dbReference type="RefSeq" id="WP_009544692.1">
    <property type="nucleotide sequence ID" value="NC_010546.1"/>
</dbReference>
<dbReference type="HOGENOM" id="CLU_062390_0_0_3"/>
<evidence type="ECO:0000313" key="1">
    <source>
        <dbReference type="EMBL" id="ACB51965.1"/>
    </source>
</evidence>
<dbReference type="eggNOG" id="COG4782">
    <property type="taxonomic scope" value="Bacteria"/>
</dbReference>
<dbReference type="Gene3D" id="3.40.50.1820">
    <property type="entry name" value="alpha/beta hydrolase"/>
    <property type="match status" value="1"/>
</dbReference>
<dbReference type="InterPro" id="IPR029058">
    <property type="entry name" value="AB_hydrolase_fold"/>
</dbReference>
<dbReference type="InterPro" id="IPR010297">
    <property type="entry name" value="DUF900_hydrolase"/>
</dbReference>
<evidence type="ECO:0000313" key="2">
    <source>
        <dbReference type="Proteomes" id="UP000001203"/>
    </source>
</evidence>
<dbReference type="OrthoDB" id="9797755at2"/>
<name>B1WT43_CROS5</name>
<evidence type="ECO:0008006" key="3">
    <source>
        <dbReference type="Google" id="ProtNLM"/>
    </source>
</evidence>
<dbReference type="Proteomes" id="UP000001203">
    <property type="component" value="Chromosome circular"/>
</dbReference>